<reference evidence="5" key="1">
    <citation type="submission" date="2017-11" db="EMBL/GenBank/DDBJ databases">
        <title>Phenotypic and genomic properties of facultatively anaerobic sulfur-reducing natronoarchaea from hypersaline soda lakes.</title>
        <authorList>
            <person name="Sorokin D.Y."/>
            <person name="Kublanov I.V."/>
            <person name="Roman P."/>
            <person name="Sinninghe Damste J.S."/>
            <person name="Golyshin P.N."/>
            <person name="Rojo D."/>
            <person name="Ciordia S."/>
            <person name="Mena M.D.C."/>
            <person name="Ferrer M."/>
            <person name="Messina E."/>
            <person name="Smedile F."/>
            <person name="La Spada G."/>
            <person name="La Cono V."/>
            <person name="Yakimov M.M."/>
        </authorList>
    </citation>
    <scope>NUCLEOTIDE SEQUENCE [LARGE SCALE GENOMIC DNA]</scope>
    <source>
        <strain evidence="5">AArc-Sl</strain>
    </source>
</reference>
<organism evidence="4 5">
    <name type="scientific">Halalkaliarchaeum desulfuricum</name>
    <dbReference type="NCBI Taxonomy" id="2055893"/>
    <lineage>
        <taxon>Archaea</taxon>
        <taxon>Methanobacteriati</taxon>
        <taxon>Methanobacteriota</taxon>
        <taxon>Stenosarchaea group</taxon>
        <taxon>Halobacteria</taxon>
        <taxon>Halobacteriales</taxon>
        <taxon>Haloferacaceae</taxon>
        <taxon>Halalkaliarchaeum</taxon>
    </lineage>
</organism>
<dbReference type="Pfam" id="PF24035">
    <property type="entry name" value="DUF7344"/>
    <property type="match status" value="1"/>
</dbReference>
<keyword evidence="5" id="KW-1185">Reference proteome</keyword>
<name>A0A343TMR8_9EURY</name>
<dbReference type="GeneID" id="37879132"/>
<dbReference type="InterPro" id="IPR055768">
    <property type="entry name" value="DUF7344"/>
</dbReference>
<sequence>MASGTVEQLLRGESQESTETPNQDVLSRNDIFEVLRNERRRLALQYLEECDTNAVPLNEVVDYVTSRQTGESMDNLDSGNRKAVYTALRQSHFPKMDKIGVIDYDPLRGEVEITDAAKDVQMYLEYVPEDEIPWHEYYLGLTAVTAALVAVTWLSIFPFHQLSWQVVAVLMVLLFGLSAVTHTFYAKQNEIRFENFFRDER</sequence>
<keyword evidence="2" id="KW-1133">Transmembrane helix</keyword>
<feature type="region of interest" description="Disordered" evidence="1">
    <location>
        <begin position="1"/>
        <end position="24"/>
    </location>
</feature>
<dbReference type="KEGG" id="hdf:AArcSl_2775"/>
<proteinExistence type="predicted"/>
<evidence type="ECO:0000313" key="4">
    <source>
        <dbReference type="EMBL" id="AUX10390.1"/>
    </source>
</evidence>
<dbReference type="EMBL" id="CP025066">
    <property type="protein sequence ID" value="AUX10390.1"/>
    <property type="molecule type" value="Genomic_DNA"/>
</dbReference>
<feature type="domain" description="DUF7344" evidence="3">
    <location>
        <begin position="32"/>
        <end position="112"/>
    </location>
</feature>
<keyword evidence="2" id="KW-0472">Membrane</keyword>
<evidence type="ECO:0000256" key="1">
    <source>
        <dbReference type="SAM" id="MobiDB-lite"/>
    </source>
</evidence>
<protein>
    <recommendedName>
        <fullName evidence="3">DUF7344 domain-containing protein</fullName>
    </recommendedName>
</protein>
<keyword evidence="2" id="KW-0812">Transmembrane</keyword>
<evidence type="ECO:0000256" key="2">
    <source>
        <dbReference type="SAM" id="Phobius"/>
    </source>
</evidence>
<feature type="transmembrane region" description="Helical" evidence="2">
    <location>
        <begin position="162"/>
        <end position="185"/>
    </location>
</feature>
<evidence type="ECO:0000313" key="5">
    <source>
        <dbReference type="Proteomes" id="UP000263012"/>
    </source>
</evidence>
<accession>A0A343TMR8</accession>
<feature type="transmembrane region" description="Helical" evidence="2">
    <location>
        <begin position="137"/>
        <end position="156"/>
    </location>
</feature>
<feature type="compositionally biased region" description="Polar residues" evidence="1">
    <location>
        <begin position="15"/>
        <end position="24"/>
    </location>
</feature>
<evidence type="ECO:0000259" key="3">
    <source>
        <dbReference type="Pfam" id="PF24035"/>
    </source>
</evidence>
<dbReference type="AlphaFoldDB" id="A0A343TMR8"/>
<gene>
    <name evidence="4" type="ORF">AArcSl_2775</name>
</gene>
<dbReference type="RefSeq" id="WP_119820582.1">
    <property type="nucleotide sequence ID" value="NZ_CP025066.1"/>
</dbReference>
<dbReference type="OrthoDB" id="331021at2157"/>
<dbReference type="Proteomes" id="UP000263012">
    <property type="component" value="Chromosome"/>
</dbReference>